<dbReference type="PANTHER" id="PTHR43537">
    <property type="entry name" value="TRANSCRIPTIONAL REGULATOR, GNTR FAMILY"/>
    <property type="match status" value="1"/>
</dbReference>
<dbReference type="Gene3D" id="1.20.120.530">
    <property type="entry name" value="GntR ligand-binding domain-like"/>
    <property type="match status" value="1"/>
</dbReference>
<dbReference type="Gene3D" id="1.10.10.10">
    <property type="entry name" value="Winged helix-like DNA-binding domain superfamily/Winged helix DNA-binding domain"/>
    <property type="match status" value="1"/>
</dbReference>
<gene>
    <name evidence="5" type="ORF">GCM10007890_11420</name>
</gene>
<dbReference type="SMART" id="SM00895">
    <property type="entry name" value="FCD"/>
    <property type="match status" value="1"/>
</dbReference>
<evidence type="ECO:0000259" key="4">
    <source>
        <dbReference type="PROSITE" id="PS50949"/>
    </source>
</evidence>
<evidence type="ECO:0000256" key="2">
    <source>
        <dbReference type="ARBA" id="ARBA00023125"/>
    </source>
</evidence>
<organism evidence="5 6">
    <name type="scientific">Methylobacterium tardum</name>
    <dbReference type="NCBI Taxonomy" id="374432"/>
    <lineage>
        <taxon>Bacteria</taxon>
        <taxon>Pseudomonadati</taxon>
        <taxon>Pseudomonadota</taxon>
        <taxon>Alphaproteobacteria</taxon>
        <taxon>Hyphomicrobiales</taxon>
        <taxon>Methylobacteriaceae</taxon>
        <taxon>Methylobacterium</taxon>
    </lineage>
</organism>
<dbReference type="AlphaFoldDB" id="A0AA37WPK4"/>
<reference evidence="6" key="1">
    <citation type="journal article" date="2019" name="Int. J. Syst. Evol. Microbiol.">
        <title>The Global Catalogue of Microorganisms (GCM) 10K type strain sequencing project: providing services to taxonomists for standard genome sequencing and annotation.</title>
        <authorList>
            <consortium name="The Broad Institute Genomics Platform"/>
            <consortium name="The Broad Institute Genome Sequencing Center for Infectious Disease"/>
            <person name="Wu L."/>
            <person name="Ma J."/>
        </authorList>
    </citation>
    <scope>NUCLEOTIDE SEQUENCE [LARGE SCALE GENOMIC DNA]</scope>
    <source>
        <strain evidence="6">NBRC 103632</strain>
    </source>
</reference>
<feature type="domain" description="HTH gntR-type" evidence="4">
    <location>
        <begin position="15"/>
        <end position="82"/>
    </location>
</feature>
<keyword evidence="1" id="KW-0805">Transcription regulation</keyword>
<dbReference type="InterPro" id="IPR008920">
    <property type="entry name" value="TF_FadR/GntR_C"/>
</dbReference>
<dbReference type="InterPro" id="IPR036388">
    <property type="entry name" value="WH-like_DNA-bd_sf"/>
</dbReference>
<keyword evidence="3" id="KW-0804">Transcription</keyword>
<keyword evidence="2" id="KW-0238">DNA-binding</keyword>
<dbReference type="PROSITE" id="PS50949">
    <property type="entry name" value="HTH_GNTR"/>
    <property type="match status" value="1"/>
</dbReference>
<accession>A0AA37WPK4</accession>
<protein>
    <submittedName>
        <fullName evidence="5">Transcriptional regulator</fullName>
    </submittedName>
</protein>
<dbReference type="Pfam" id="PF00392">
    <property type="entry name" value="GntR"/>
    <property type="match status" value="1"/>
</dbReference>
<sequence length="233" mass="26090">MTGDDSVDSVLPLRREGIGAIVARLEEDIIFGRLAPGARLTEDALMARFGASRHFIRQALVEMERRGVVGRERNVGATVRSYSAEEVRQIYEVREMLTRQAMLMIALPAAPDLIARLEALQDAYCDKVEKRDLRGIHEANDAFHVALFEACGNPYLVRTLTDYMGLTLPIRAKTLADADGLRLSISQHGIMIDLLRDRDRWALAQLSVDHLQLSKVDYLARIAATREPVPALR</sequence>
<dbReference type="GO" id="GO:0003677">
    <property type="term" value="F:DNA binding"/>
    <property type="evidence" value="ECO:0007669"/>
    <property type="project" value="UniProtKB-KW"/>
</dbReference>
<proteinExistence type="predicted"/>
<evidence type="ECO:0000313" key="6">
    <source>
        <dbReference type="Proteomes" id="UP001157440"/>
    </source>
</evidence>
<dbReference type="RefSeq" id="WP_379010009.1">
    <property type="nucleotide sequence ID" value="NZ_JBHSWL010000001.1"/>
</dbReference>
<dbReference type="InterPro" id="IPR011711">
    <property type="entry name" value="GntR_C"/>
</dbReference>
<dbReference type="PANTHER" id="PTHR43537:SF49">
    <property type="entry name" value="TRANSCRIPTIONAL REGULATORY PROTEIN"/>
    <property type="match status" value="1"/>
</dbReference>
<evidence type="ECO:0000313" key="5">
    <source>
        <dbReference type="EMBL" id="GLS69130.1"/>
    </source>
</evidence>
<dbReference type="EMBL" id="BSPL01000010">
    <property type="protein sequence ID" value="GLS69130.1"/>
    <property type="molecule type" value="Genomic_DNA"/>
</dbReference>
<dbReference type="Pfam" id="PF07729">
    <property type="entry name" value="FCD"/>
    <property type="match status" value="1"/>
</dbReference>
<dbReference type="SUPFAM" id="SSF48008">
    <property type="entry name" value="GntR ligand-binding domain-like"/>
    <property type="match status" value="1"/>
</dbReference>
<evidence type="ECO:0000256" key="3">
    <source>
        <dbReference type="ARBA" id="ARBA00023163"/>
    </source>
</evidence>
<dbReference type="SMART" id="SM00345">
    <property type="entry name" value="HTH_GNTR"/>
    <property type="match status" value="1"/>
</dbReference>
<dbReference type="SUPFAM" id="SSF46785">
    <property type="entry name" value="Winged helix' DNA-binding domain"/>
    <property type="match status" value="1"/>
</dbReference>
<dbReference type="Proteomes" id="UP001157440">
    <property type="component" value="Unassembled WGS sequence"/>
</dbReference>
<dbReference type="InterPro" id="IPR036390">
    <property type="entry name" value="WH_DNA-bd_sf"/>
</dbReference>
<dbReference type="InterPro" id="IPR000524">
    <property type="entry name" value="Tscrpt_reg_HTH_GntR"/>
</dbReference>
<keyword evidence="6" id="KW-1185">Reference proteome</keyword>
<name>A0AA37WPK4_9HYPH</name>
<evidence type="ECO:0000256" key="1">
    <source>
        <dbReference type="ARBA" id="ARBA00023015"/>
    </source>
</evidence>
<dbReference type="GO" id="GO:0003700">
    <property type="term" value="F:DNA-binding transcription factor activity"/>
    <property type="evidence" value="ECO:0007669"/>
    <property type="project" value="InterPro"/>
</dbReference>
<comment type="caution">
    <text evidence="5">The sequence shown here is derived from an EMBL/GenBank/DDBJ whole genome shotgun (WGS) entry which is preliminary data.</text>
</comment>